<dbReference type="Gene3D" id="2.160.20.10">
    <property type="entry name" value="Single-stranded right-handed beta-helix, Pectin lyase-like"/>
    <property type="match status" value="1"/>
</dbReference>
<dbReference type="InterPro" id="IPR011050">
    <property type="entry name" value="Pectin_lyase_fold/virulence"/>
</dbReference>
<evidence type="ECO:0000256" key="7">
    <source>
        <dbReference type="ARBA" id="ARBA00022837"/>
    </source>
</evidence>
<protein>
    <recommendedName>
        <fullName evidence="4 10">Pectate lyase</fullName>
        <ecNumber evidence="4 10">4.2.2.2</ecNumber>
    </recommendedName>
</protein>
<dbReference type="SMART" id="SM00656">
    <property type="entry name" value="Amb_all"/>
    <property type="match status" value="1"/>
</dbReference>
<evidence type="ECO:0000256" key="3">
    <source>
        <dbReference type="ARBA" id="ARBA00010980"/>
    </source>
</evidence>
<dbReference type="Pfam" id="PF00544">
    <property type="entry name" value="Pectate_lyase_4"/>
    <property type="match status" value="1"/>
</dbReference>
<dbReference type="GO" id="GO:0030570">
    <property type="term" value="F:pectate lyase activity"/>
    <property type="evidence" value="ECO:0007669"/>
    <property type="project" value="UniProtKB-EC"/>
</dbReference>
<dbReference type="PANTHER" id="PTHR31683">
    <property type="entry name" value="PECTATE LYASE 18-RELATED"/>
    <property type="match status" value="1"/>
</dbReference>
<evidence type="ECO:0000313" key="13">
    <source>
        <dbReference type="Proteomes" id="UP001419268"/>
    </source>
</evidence>
<evidence type="ECO:0000256" key="1">
    <source>
        <dbReference type="ARBA" id="ARBA00000695"/>
    </source>
</evidence>
<evidence type="ECO:0000256" key="5">
    <source>
        <dbReference type="ARBA" id="ARBA00022723"/>
    </source>
</evidence>
<dbReference type="Pfam" id="PF04431">
    <property type="entry name" value="Pec_lyase_N"/>
    <property type="match status" value="1"/>
</dbReference>
<dbReference type="Proteomes" id="UP001419268">
    <property type="component" value="Unassembled WGS sequence"/>
</dbReference>
<dbReference type="InterPro" id="IPR045032">
    <property type="entry name" value="PEL"/>
</dbReference>
<evidence type="ECO:0000256" key="9">
    <source>
        <dbReference type="ARBA" id="ARBA00023239"/>
    </source>
</evidence>
<name>A0AAP0HX56_9MAGN</name>
<organism evidence="12 13">
    <name type="scientific">Stephania cephalantha</name>
    <dbReference type="NCBI Taxonomy" id="152367"/>
    <lineage>
        <taxon>Eukaryota</taxon>
        <taxon>Viridiplantae</taxon>
        <taxon>Streptophyta</taxon>
        <taxon>Embryophyta</taxon>
        <taxon>Tracheophyta</taxon>
        <taxon>Spermatophyta</taxon>
        <taxon>Magnoliopsida</taxon>
        <taxon>Ranunculales</taxon>
        <taxon>Menispermaceae</taxon>
        <taxon>Menispermoideae</taxon>
        <taxon>Cissampelideae</taxon>
        <taxon>Stephania</taxon>
    </lineage>
</organism>
<proteinExistence type="inferred from homology"/>
<dbReference type="EC" id="4.2.2.2" evidence="4 10"/>
<dbReference type="InterPro" id="IPR007524">
    <property type="entry name" value="Pec_lyase_N"/>
</dbReference>
<gene>
    <name evidence="12" type="ORF">Scep_021797</name>
</gene>
<sequence>MKKVRGALFILFGLFVLVVLAPALDANIAEFDEVWKKRANEAWKAAQEAYHPDPEQVNSHLNHHVHMALAGTNGTRRGLGNGFVMSGPCKATNPIDRCWRCKKDWARNRKRLASCVLGFGRKTVGGKFGGYYVVTDPSDDDMMKPKPGTLRHAVIQEGPLWIIFGRSMVISLTQELIMTSHKTIDGRGKNIHIAHGCGLTLQFVKNVIVHGLHIHDIRAGSGGMIRDSVKHYGFRTVSDGDAISIFGSVNIWIDHNSLSTAKDGLIDVVEKSAAITISNNHMTHHDDVMLLGASETQTGDKVMQITVAFNHFGRGLTQRLPRCRFGFFHVVNNDYTMWTMYAIGGSSNPTIISQGNRFVAPPTLSSKEVTKREYAFPNEWQSWTWRSQGDLFLNGAIFIPSGDQSKNYKVPFSKREVISAKSGVYAGRLSRYSGALVCTSAKPC</sequence>
<evidence type="ECO:0000256" key="2">
    <source>
        <dbReference type="ARBA" id="ARBA00005220"/>
    </source>
</evidence>
<accession>A0AAP0HX56</accession>
<comment type="cofactor">
    <cofactor evidence="10">
        <name>Ca(2+)</name>
        <dbReference type="ChEBI" id="CHEBI:29108"/>
    </cofactor>
    <text evidence="10">Binds 1 Ca(2+) ion. Required for its activity.</text>
</comment>
<evidence type="ECO:0000256" key="10">
    <source>
        <dbReference type="RuleBase" id="RU361123"/>
    </source>
</evidence>
<feature type="domain" description="Pectate lyase" evidence="11">
    <location>
        <begin position="167"/>
        <end position="364"/>
    </location>
</feature>
<evidence type="ECO:0000256" key="4">
    <source>
        <dbReference type="ARBA" id="ARBA00012272"/>
    </source>
</evidence>
<dbReference type="PRINTS" id="PR00807">
    <property type="entry name" value="AMBALLERGEN"/>
</dbReference>
<comment type="caution">
    <text evidence="12">The sequence shown here is derived from an EMBL/GenBank/DDBJ whole genome shotgun (WGS) entry which is preliminary data.</text>
</comment>
<dbReference type="InterPro" id="IPR002022">
    <property type="entry name" value="Pec_lyase"/>
</dbReference>
<keyword evidence="6 10" id="KW-0732">Signal</keyword>
<keyword evidence="13" id="KW-1185">Reference proteome</keyword>
<comment type="catalytic activity">
    <reaction evidence="1 10">
        <text>Eliminative cleavage of (1-&gt;4)-alpha-D-galacturonan to give oligosaccharides with 4-deoxy-alpha-D-galact-4-enuronosyl groups at their non-reducing ends.</text>
        <dbReference type="EC" id="4.2.2.2"/>
    </reaction>
</comment>
<keyword evidence="7 10" id="KW-0106">Calcium</keyword>
<comment type="pathway">
    <text evidence="2 10">Glycan metabolism; pectin degradation; 2-dehydro-3-deoxy-D-gluconate from pectin: step 2/5.</text>
</comment>
<feature type="signal peptide" evidence="10">
    <location>
        <begin position="1"/>
        <end position="26"/>
    </location>
</feature>
<keyword evidence="9 10" id="KW-0456">Lyase</keyword>
<evidence type="ECO:0000256" key="6">
    <source>
        <dbReference type="ARBA" id="ARBA00022729"/>
    </source>
</evidence>
<evidence type="ECO:0000313" key="12">
    <source>
        <dbReference type="EMBL" id="KAK9104953.1"/>
    </source>
</evidence>
<dbReference type="InterPro" id="IPR012334">
    <property type="entry name" value="Pectin_lyas_fold"/>
</dbReference>
<dbReference type="GO" id="GO:0046872">
    <property type="term" value="F:metal ion binding"/>
    <property type="evidence" value="ECO:0007669"/>
    <property type="project" value="UniProtKB-KW"/>
</dbReference>
<evidence type="ECO:0000259" key="11">
    <source>
        <dbReference type="SMART" id="SM00656"/>
    </source>
</evidence>
<comment type="similarity">
    <text evidence="3 10">Belongs to the polysaccharide lyase 1 family.</text>
</comment>
<dbReference type="InterPro" id="IPR018082">
    <property type="entry name" value="AmbAllergen"/>
</dbReference>
<feature type="chain" id="PRO_5042663073" description="Pectate lyase" evidence="10">
    <location>
        <begin position="27"/>
        <end position="444"/>
    </location>
</feature>
<dbReference type="PANTHER" id="PTHR31683:SF208">
    <property type="entry name" value="PECTATE LYASE"/>
    <property type="match status" value="1"/>
</dbReference>
<evidence type="ECO:0000256" key="8">
    <source>
        <dbReference type="ARBA" id="ARBA00023180"/>
    </source>
</evidence>
<dbReference type="AlphaFoldDB" id="A0AAP0HX56"/>
<keyword evidence="8" id="KW-0325">Glycoprotein</keyword>
<reference evidence="12 13" key="1">
    <citation type="submission" date="2024-01" db="EMBL/GenBank/DDBJ databases">
        <title>Genome assemblies of Stephania.</title>
        <authorList>
            <person name="Yang L."/>
        </authorList>
    </citation>
    <scope>NUCLEOTIDE SEQUENCE [LARGE SCALE GENOMIC DNA]</scope>
    <source>
        <strain evidence="12">JXDWG</strain>
        <tissue evidence="12">Leaf</tissue>
    </source>
</reference>
<dbReference type="SUPFAM" id="SSF51126">
    <property type="entry name" value="Pectin lyase-like"/>
    <property type="match status" value="1"/>
</dbReference>
<dbReference type="EMBL" id="JBBNAG010000009">
    <property type="protein sequence ID" value="KAK9104953.1"/>
    <property type="molecule type" value="Genomic_DNA"/>
</dbReference>
<keyword evidence="5 10" id="KW-0479">Metal-binding</keyword>